<evidence type="ECO:0000313" key="2">
    <source>
        <dbReference type="EMBL" id="CAD7249633.1"/>
    </source>
</evidence>
<dbReference type="CDD" id="cd00037">
    <property type="entry name" value="CLECT"/>
    <property type="match status" value="1"/>
</dbReference>
<feature type="coiled-coil region" evidence="1">
    <location>
        <begin position="45"/>
        <end position="114"/>
    </location>
</feature>
<dbReference type="AlphaFoldDB" id="A0A7R9A8W1"/>
<dbReference type="OrthoDB" id="5989513at2759"/>
<proteinExistence type="predicted"/>
<keyword evidence="3" id="KW-1185">Reference proteome</keyword>
<gene>
    <name evidence="2" type="ORF">DSTB1V02_LOCUS9421</name>
</gene>
<dbReference type="SUPFAM" id="SSF56436">
    <property type="entry name" value="C-type lectin-like"/>
    <property type="match status" value="1"/>
</dbReference>
<dbReference type="InterPro" id="IPR016187">
    <property type="entry name" value="CTDL_fold"/>
</dbReference>
<keyword evidence="1" id="KW-0175">Coiled coil</keyword>
<dbReference type="EMBL" id="LR901926">
    <property type="protein sequence ID" value="CAD7249633.1"/>
    <property type="molecule type" value="Genomic_DNA"/>
</dbReference>
<dbReference type="InterPro" id="IPR016186">
    <property type="entry name" value="C-type_lectin-like/link_sf"/>
</dbReference>
<dbReference type="EMBL" id="CAJPEV010002409">
    <property type="protein sequence ID" value="CAG0896788.1"/>
    <property type="molecule type" value="Genomic_DNA"/>
</dbReference>
<accession>A0A7R9A8W1</accession>
<dbReference type="Gene3D" id="3.10.100.10">
    <property type="entry name" value="Mannose-Binding Protein A, subunit A"/>
    <property type="match status" value="1"/>
</dbReference>
<dbReference type="Proteomes" id="UP000677054">
    <property type="component" value="Unassembled WGS sequence"/>
</dbReference>
<name>A0A7R9A8W1_9CRUS</name>
<sequence length="626" mass="69535">MSSKQDSAWNGPWRVYTVFQKALESTPVHGRENTGGKLEEIVLVLKAKTQELAKQVSQLKSENEQLVSLRDDYKILKHDFENIRHATGKLGNDCENMRKEHENLKSSFQEHLLERDKLQLQLNTTEGRLQYLEAISLQITPRMCQTLADLGVTRTGEYLVDPDGVSIGDAPIKVLCDMESGKIPPPVNPAQSCSTLRQVGNAHTGYYLVNSQKGRLEVVMCRMDLEETDSKFQVETNARIAGRGFLHGKVTPPDNPAQSCSTLRQAGNAHTGYYLVNSQKGRLEVVMCRMDLEETDSKFQVETNARIATAGFLHGKVTPPVNPAQSCSTLRQAGNAHPGYYIIDSKKSRLDVVMCRMDMEETDPKFQVETSVHIAGEGGVSLVDVQSTAFHLLKQGAKLWPLAGTRKDVVKAMNAVDCGSICHSLGMICNAFNWYPRNFKCEFVNTLNATLQDAPGAMVYVSAFVAFSGCLTPPPSMENRTMNFSYGWNGILPAPLLSEVSYDCPRHSRCPLKATCVAFNTWKIPNQDVTPPCPGSVPLAEGYKLFQEDGRFYKYYPREMNWNDASQVCCLDGARLASDTSPTVYKAIRSVTGGTIWQGATDELVEGTWIYVDPSEYESITFGLHH</sequence>
<reference evidence="2" key="1">
    <citation type="submission" date="2020-11" db="EMBL/GenBank/DDBJ databases">
        <authorList>
            <person name="Tran Van P."/>
        </authorList>
    </citation>
    <scope>NUCLEOTIDE SEQUENCE</scope>
</reference>
<protein>
    <submittedName>
        <fullName evidence="2">Uncharacterized protein</fullName>
    </submittedName>
</protein>
<evidence type="ECO:0000256" key="1">
    <source>
        <dbReference type="SAM" id="Coils"/>
    </source>
</evidence>
<organism evidence="2">
    <name type="scientific">Darwinula stevensoni</name>
    <dbReference type="NCBI Taxonomy" id="69355"/>
    <lineage>
        <taxon>Eukaryota</taxon>
        <taxon>Metazoa</taxon>
        <taxon>Ecdysozoa</taxon>
        <taxon>Arthropoda</taxon>
        <taxon>Crustacea</taxon>
        <taxon>Oligostraca</taxon>
        <taxon>Ostracoda</taxon>
        <taxon>Podocopa</taxon>
        <taxon>Podocopida</taxon>
        <taxon>Darwinulocopina</taxon>
        <taxon>Darwinuloidea</taxon>
        <taxon>Darwinulidae</taxon>
        <taxon>Darwinula</taxon>
    </lineage>
</organism>
<evidence type="ECO:0000313" key="3">
    <source>
        <dbReference type="Proteomes" id="UP000677054"/>
    </source>
</evidence>